<dbReference type="AlphaFoldDB" id="B5M6G2"/>
<accession>B5M6G2</accession>
<reference evidence="1" key="1">
    <citation type="submission" date="2008-07" db="EMBL/GenBank/DDBJ databases">
        <title>Venomics of the spider Ornithoctonus huwena based on transcriptomic versus proteomic analysis.</title>
        <authorList>
            <person name="Jiang L."/>
            <person name="Peng L."/>
            <person name="Liang S."/>
        </authorList>
    </citation>
    <scope>NUCLEOTIDE SEQUENCE</scope>
</reference>
<proteinExistence type="evidence at transcript level"/>
<name>B5M6G2_CYRSC</name>
<sequence>MQFTLNITHFIQLYHHCTNLNITNNLCIFINFCTQLLSHSAVILALSSN</sequence>
<evidence type="ECO:0000313" key="1">
    <source>
        <dbReference type="EMBL" id="ACH48216.1"/>
    </source>
</evidence>
<organism evidence="1">
    <name type="scientific">Cyriopagopus schmidti</name>
    <name type="common">Chinese bird spider</name>
    <name type="synonym">Haplopelma schmidti</name>
    <dbReference type="NCBI Taxonomy" id="29017"/>
    <lineage>
        <taxon>Eukaryota</taxon>
        <taxon>Metazoa</taxon>
        <taxon>Ecdysozoa</taxon>
        <taxon>Arthropoda</taxon>
        <taxon>Chelicerata</taxon>
        <taxon>Arachnida</taxon>
        <taxon>Araneae</taxon>
        <taxon>Mygalomorphae</taxon>
        <taxon>Avicularoidea</taxon>
        <taxon>Theraphosidae</taxon>
        <taxon>Cyriopagopus</taxon>
    </lineage>
</organism>
<dbReference type="EMBL" id="EU979513">
    <property type="protein sequence ID" value="ACH48216.1"/>
    <property type="molecule type" value="mRNA"/>
</dbReference>
<protein>
    <submittedName>
        <fullName evidence="1">Uncharacterized protein</fullName>
    </submittedName>
</protein>